<dbReference type="Pfam" id="PF02826">
    <property type="entry name" value="2-Hacid_dh_C"/>
    <property type="match status" value="1"/>
</dbReference>
<dbReference type="AlphaFoldDB" id="A0A239PR51"/>
<dbReference type="InterPro" id="IPR036291">
    <property type="entry name" value="NAD(P)-bd_dom_sf"/>
</dbReference>
<dbReference type="OrthoDB" id="9787219at2"/>
<dbReference type="SUPFAM" id="SSF51735">
    <property type="entry name" value="NAD(P)-binding Rossmann-fold domains"/>
    <property type="match status" value="1"/>
</dbReference>
<dbReference type="Proteomes" id="UP000198307">
    <property type="component" value="Unassembled WGS sequence"/>
</dbReference>
<dbReference type="PANTHER" id="PTHR43333:SF1">
    <property type="entry name" value="D-ISOMER SPECIFIC 2-HYDROXYACID DEHYDROGENASE NAD-BINDING DOMAIN-CONTAINING PROTEIN"/>
    <property type="match status" value="1"/>
</dbReference>
<dbReference type="EMBL" id="FZQB01000003">
    <property type="protein sequence ID" value="SNT72523.1"/>
    <property type="molecule type" value="Genomic_DNA"/>
</dbReference>
<evidence type="ECO:0000313" key="4">
    <source>
        <dbReference type="EMBL" id="SNT72523.1"/>
    </source>
</evidence>
<evidence type="ECO:0000313" key="5">
    <source>
        <dbReference type="Proteomes" id="UP000198307"/>
    </source>
</evidence>
<proteinExistence type="predicted"/>
<sequence>MALLLNVTDPERIEAFEKAFRDFPVRLVRSDEGYDARDIHYIFTWQPVDDWARFPNLRVVFSVSAGVDQFSTLPGHVDLIKMVDGNNTQYVVDYVLAACLACLRRFPVYATRQGQRLWQPDPPRSLANSEIAILGLGEIGQATARALCALGCRVSGWSRSGRDIPGIACAGGEAGYLSLLPTADIVVCLLPLTPQTHGLLSGAFFDRMKPGAALVHAGRGAQCVFRDLGDALRTGQLGVAVIDVFDREPLPEDSEIWGFPNCLITPHVAGRTDAGTAAANVAQNLTRLRQGRDLLWRVDRQKGY</sequence>
<dbReference type="Gene3D" id="3.40.50.720">
    <property type="entry name" value="NAD(P)-binding Rossmann-like Domain"/>
    <property type="match status" value="2"/>
</dbReference>
<protein>
    <submittedName>
        <fullName evidence="4">Glyoxylate/hydroxypyruvate reductase A</fullName>
    </submittedName>
</protein>
<dbReference type="CDD" id="cd12164">
    <property type="entry name" value="GDH_like_2"/>
    <property type="match status" value="1"/>
</dbReference>
<gene>
    <name evidence="4" type="ORF">SAMN05444959_10320</name>
</gene>
<keyword evidence="1" id="KW-0560">Oxidoreductase</keyword>
<organism evidence="4 5">
    <name type="scientific">Paracoccus seriniphilus</name>
    <dbReference type="NCBI Taxonomy" id="184748"/>
    <lineage>
        <taxon>Bacteria</taxon>
        <taxon>Pseudomonadati</taxon>
        <taxon>Pseudomonadota</taxon>
        <taxon>Alphaproteobacteria</taxon>
        <taxon>Rhodobacterales</taxon>
        <taxon>Paracoccaceae</taxon>
        <taxon>Paracoccus</taxon>
    </lineage>
</organism>
<feature type="domain" description="D-isomer specific 2-hydroxyacid dehydrogenase NAD-binding" evidence="3">
    <location>
        <begin position="97"/>
        <end position="269"/>
    </location>
</feature>
<evidence type="ECO:0000259" key="3">
    <source>
        <dbReference type="Pfam" id="PF02826"/>
    </source>
</evidence>
<dbReference type="SUPFAM" id="SSF52283">
    <property type="entry name" value="Formate/glycerate dehydrogenase catalytic domain-like"/>
    <property type="match status" value="1"/>
</dbReference>
<dbReference type="GO" id="GO:0016491">
    <property type="term" value="F:oxidoreductase activity"/>
    <property type="evidence" value="ECO:0007669"/>
    <property type="project" value="UniProtKB-KW"/>
</dbReference>
<name>A0A239PR51_9RHOB</name>
<reference evidence="4 5" key="1">
    <citation type="submission" date="2017-07" db="EMBL/GenBank/DDBJ databases">
        <authorList>
            <person name="Sun Z.S."/>
            <person name="Albrecht U."/>
            <person name="Echele G."/>
            <person name="Lee C.C."/>
        </authorList>
    </citation>
    <scope>NUCLEOTIDE SEQUENCE [LARGE SCALE GENOMIC DNA]</scope>
    <source>
        <strain evidence="4 5">DSM 14827</strain>
    </source>
</reference>
<accession>A0A239PR51</accession>
<dbReference type="GO" id="GO:0051287">
    <property type="term" value="F:NAD binding"/>
    <property type="evidence" value="ECO:0007669"/>
    <property type="project" value="InterPro"/>
</dbReference>
<dbReference type="PANTHER" id="PTHR43333">
    <property type="entry name" value="2-HACID_DH_C DOMAIN-CONTAINING PROTEIN"/>
    <property type="match status" value="1"/>
</dbReference>
<keyword evidence="2" id="KW-0520">NAD</keyword>
<keyword evidence="4" id="KW-0670">Pyruvate</keyword>
<dbReference type="RefSeq" id="WP_089343334.1">
    <property type="nucleotide sequence ID" value="NZ_CP067129.1"/>
</dbReference>
<keyword evidence="5" id="KW-1185">Reference proteome</keyword>
<evidence type="ECO:0000256" key="2">
    <source>
        <dbReference type="ARBA" id="ARBA00023027"/>
    </source>
</evidence>
<dbReference type="InterPro" id="IPR006140">
    <property type="entry name" value="D-isomer_DH_NAD-bd"/>
</dbReference>
<evidence type="ECO:0000256" key="1">
    <source>
        <dbReference type="ARBA" id="ARBA00023002"/>
    </source>
</evidence>